<dbReference type="PANTHER" id="PTHR43797:SF2">
    <property type="entry name" value="HOMOCYSTEINE_CYSTEINE SYNTHASE"/>
    <property type="match status" value="1"/>
</dbReference>
<dbReference type="AlphaFoldDB" id="A0A336N5Z7"/>
<dbReference type="EC" id="4.4.1.11" evidence="7"/>
<dbReference type="CDD" id="cd00614">
    <property type="entry name" value="CGS_like"/>
    <property type="match status" value="1"/>
</dbReference>
<organism evidence="7 8">
    <name type="scientific">Aggregatibacter aphrophilus</name>
    <name type="common">Haemophilus aphrophilus</name>
    <dbReference type="NCBI Taxonomy" id="732"/>
    <lineage>
        <taxon>Bacteria</taxon>
        <taxon>Pseudomonadati</taxon>
        <taxon>Pseudomonadota</taxon>
        <taxon>Gammaproteobacteria</taxon>
        <taxon>Pasteurellales</taxon>
        <taxon>Pasteurellaceae</taxon>
        <taxon>Aggregatibacter</taxon>
    </lineage>
</organism>
<evidence type="ECO:0000256" key="4">
    <source>
        <dbReference type="ARBA" id="ARBA00022898"/>
    </source>
</evidence>
<dbReference type="PANTHER" id="PTHR43797">
    <property type="entry name" value="HOMOCYSTEINE/CYSTEINE SYNTHASE"/>
    <property type="match status" value="1"/>
</dbReference>
<dbReference type="GO" id="GO:0018826">
    <property type="term" value="F:methionine gamma-lyase activity"/>
    <property type="evidence" value="ECO:0007669"/>
    <property type="project" value="UniProtKB-EC"/>
</dbReference>
<dbReference type="InterPro" id="IPR015421">
    <property type="entry name" value="PyrdxlP-dep_Trfase_major"/>
</dbReference>
<keyword evidence="3" id="KW-0808">Transferase</keyword>
<dbReference type="SUPFAM" id="SSF53383">
    <property type="entry name" value="PLP-dependent transferases"/>
    <property type="match status" value="1"/>
</dbReference>
<dbReference type="GO" id="GO:0004124">
    <property type="term" value="F:cysteine synthase activity"/>
    <property type="evidence" value="ECO:0007669"/>
    <property type="project" value="TreeGrafter"/>
</dbReference>
<evidence type="ECO:0000256" key="6">
    <source>
        <dbReference type="RuleBase" id="RU362118"/>
    </source>
</evidence>
<evidence type="ECO:0000256" key="3">
    <source>
        <dbReference type="ARBA" id="ARBA00022679"/>
    </source>
</evidence>
<evidence type="ECO:0000256" key="1">
    <source>
        <dbReference type="ARBA" id="ARBA00001933"/>
    </source>
</evidence>
<dbReference type="Pfam" id="PF01053">
    <property type="entry name" value="Cys_Met_Meta_PP"/>
    <property type="match status" value="1"/>
</dbReference>
<accession>A0A336N5Z7</accession>
<dbReference type="PIRSF" id="PIRSF001434">
    <property type="entry name" value="CGS"/>
    <property type="match status" value="1"/>
</dbReference>
<dbReference type="InterPro" id="IPR015424">
    <property type="entry name" value="PyrdxlP-dep_Trfase"/>
</dbReference>
<evidence type="ECO:0000256" key="5">
    <source>
        <dbReference type="PIRSR" id="PIRSR001434-2"/>
    </source>
</evidence>
<reference evidence="7 8" key="1">
    <citation type="submission" date="2018-06" db="EMBL/GenBank/DDBJ databases">
        <authorList>
            <consortium name="Pathogen Informatics"/>
            <person name="Doyle S."/>
        </authorList>
    </citation>
    <scope>NUCLEOTIDE SEQUENCE [LARGE SCALE GENOMIC DNA]</scope>
    <source>
        <strain evidence="7 8">NCTC5908</strain>
    </source>
</reference>
<comment type="similarity">
    <text evidence="2 6">Belongs to the trans-sulfuration enzymes family.</text>
</comment>
<evidence type="ECO:0000256" key="2">
    <source>
        <dbReference type="ARBA" id="ARBA00009077"/>
    </source>
</evidence>
<dbReference type="EMBL" id="UFSP01000001">
    <property type="protein sequence ID" value="SSY94956.1"/>
    <property type="molecule type" value="Genomic_DNA"/>
</dbReference>
<dbReference type="GO" id="GO:0006535">
    <property type="term" value="P:cysteine biosynthetic process from serine"/>
    <property type="evidence" value="ECO:0007669"/>
    <property type="project" value="TreeGrafter"/>
</dbReference>
<keyword evidence="7" id="KW-0456">Lyase</keyword>
<dbReference type="Gene3D" id="3.40.640.10">
    <property type="entry name" value="Type I PLP-dependent aspartate aminotransferase-like (Major domain)"/>
    <property type="match status" value="1"/>
</dbReference>
<dbReference type="InterPro" id="IPR054542">
    <property type="entry name" value="Cys_met_metab_PP"/>
</dbReference>
<dbReference type="GeneID" id="49634892"/>
<feature type="modified residue" description="N6-(pyridoxal phosphate)lysine" evidence="5">
    <location>
        <position position="204"/>
    </location>
</feature>
<evidence type="ECO:0000313" key="8">
    <source>
        <dbReference type="Proteomes" id="UP000253728"/>
    </source>
</evidence>
<keyword evidence="4 5" id="KW-0663">Pyridoxal phosphate</keyword>
<dbReference type="GO" id="GO:0071269">
    <property type="term" value="P:L-homocysteine biosynthetic process"/>
    <property type="evidence" value="ECO:0007669"/>
    <property type="project" value="TreeGrafter"/>
</dbReference>
<protein>
    <submittedName>
        <fullName evidence="7">Methionine gamma-lyase</fullName>
        <ecNumber evidence="7">4.4.1.11</ecNumber>
    </submittedName>
</protein>
<evidence type="ECO:0000313" key="7">
    <source>
        <dbReference type="EMBL" id="SSY94956.1"/>
    </source>
</evidence>
<dbReference type="GO" id="GO:0003961">
    <property type="term" value="F:O-acetylhomoserine aminocarboxypropyltransferase activity"/>
    <property type="evidence" value="ECO:0007669"/>
    <property type="project" value="TreeGrafter"/>
</dbReference>
<dbReference type="InterPro" id="IPR006235">
    <property type="entry name" value="OAc-hSer/O-AcSer_sulfhydrylase"/>
</dbReference>
<dbReference type="Gene3D" id="3.90.1150.10">
    <property type="entry name" value="Aspartate Aminotransferase, domain 1"/>
    <property type="match status" value="1"/>
</dbReference>
<sequence length="426" mass="46057">MKPETIALHQGFHADPTTNAVAVPIYQTTSYVFNDSQHGADLFNLKVPGNIYTRLMNPTTDVLEQRMAALEKGIGAVATSSGMAAINYVVETLTEAGDNIISSNRIYGGTVTYFTQTLKRKGVEVRFVDPSKPEDIVKLADAKTKLVFCESICNPTIDVVDLPKFAEFAHQAGVPLVVDNTVATPMICRPLELGADIVVHSLTKYVGGHGTTLGGIIVDAGRFDWKAQAERFPILTQPDESYHGVVYADALGAAAFIGCVRVVGLRNTGAVISPMSAFMLLQGLETLSVRLERHCENALKVAEYLQNHPQVTWVNYPALPQDLRNPLIQRDFGGRASGLLSFGIKGGREAGAQFIDALKMILRLVNIGDAKSLACHPATTTHSQLSEEELNRAGVTSDLIRISVGLEHIDDILADMEQAFAAVKAK</sequence>
<dbReference type="Proteomes" id="UP000253728">
    <property type="component" value="Unassembled WGS sequence"/>
</dbReference>
<name>A0A336N5Z7_AGGAP</name>
<dbReference type="InterPro" id="IPR015422">
    <property type="entry name" value="PyrdxlP-dep_Trfase_small"/>
</dbReference>
<proteinExistence type="inferred from homology"/>
<dbReference type="GO" id="GO:0005737">
    <property type="term" value="C:cytoplasm"/>
    <property type="evidence" value="ECO:0007669"/>
    <property type="project" value="TreeGrafter"/>
</dbReference>
<dbReference type="GO" id="GO:0019346">
    <property type="term" value="P:transsulfuration"/>
    <property type="evidence" value="ECO:0007669"/>
    <property type="project" value="InterPro"/>
</dbReference>
<gene>
    <name evidence="7" type="primary">mdeA</name>
    <name evidence="7" type="ORF">NCTC5908_01105</name>
</gene>
<dbReference type="NCBIfam" id="TIGR01326">
    <property type="entry name" value="OAH_OAS_sulfhy"/>
    <property type="match status" value="1"/>
</dbReference>
<comment type="cofactor">
    <cofactor evidence="1 6">
        <name>pyridoxal 5'-phosphate</name>
        <dbReference type="ChEBI" id="CHEBI:597326"/>
    </cofactor>
</comment>
<dbReference type="RefSeq" id="WP_005703498.1">
    <property type="nucleotide sequence ID" value="NZ_MAQF01000027.1"/>
</dbReference>
<dbReference type="PROSITE" id="PS00868">
    <property type="entry name" value="CYS_MET_METAB_PP"/>
    <property type="match status" value="1"/>
</dbReference>
<dbReference type="InterPro" id="IPR000277">
    <property type="entry name" value="Cys/Met-Metab_PyrdxlP-dep_enz"/>
</dbReference>
<dbReference type="GO" id="GO:0030170">
    <property type="term" value="F:pyridoxal phosphate binding"/>
    <property type="evidence" value="ECO:0007669"/>
    <property type="project" value="InterPro"/>
</dbReference>
<dbReference type="FunFam" id="3.40.640.10:FF:000035">
    <property type="entry name" value="O-succinylhomoserine sulfhydrylase"/>
    <property type="match status" value="1"/>
</dbReference>
<dbReference type="STRING" id="732.ADJ80_02125"/>